<evidence type="ECO:0000313" key="7">
    <source>
        <dbReference type="Proteomes" id="UP000282957"/>
    </source>
</evidence>
<dbReference type="FunFam" id="1.10.10.10:FF:000001">
    <property type="entry name" value="LysR family transcriptional regulator"/>
    <property type="match status" value="1"/>
</dbReference>
<dbReference type="GO" id="GO:0043565">
    <property type="term" value="F:sequence-specific DNA binding"/>
    <property type="evidence" value="ECO:0007669"/>
    <property type="project" value="TreeGrafter"/>
</dbReference>
<sequence>MDRFHEFLVFRRTVETSNVTRAAELLHVSQPAVSRTLANLEARLGVALLRRGKRGITVTEAGQALYGQIVGLLDGLDEMETGVSARRGQLSGSIRLTSSPIIFNELVVPLLARFSESHPEVAVECLLGSENYDLPAANIDLAVRGGRPGGQELVARKIGVAPIALYASDAYLARQGVPQALEELEGHRLVGSLFERDRGFWQLESETREGVALSLPVTVHHRADDLLGSMALMQAGQGIGLAPKYGAAKQGLRRVLPEWRAEGPPIFVVWPATRHMPARVRALADLLIAELPRLVRG</sequence>
<dbReference type="Proteomes" id="UP000282957">
    <property type="component" value="Unassembled WGS sequence"/>
</dbReference>
<dbReference type="GO" id="GO:0006351">
    <property type="term" value="P:DNA-templated transcription"/>
    <property type="evidence" value="ECO:0007669"/>
    <property type="project" value="TreeGrafter"/>
</dbReference>
<dbReference type="PANTHER" id="PTHR30537">
    <property type="entry name" value="HTH-TYPE TRANSCRIPTIONAL REGULATOR"/>
    <property type="match status" value="1"/>
</dbReference>
<keyword evidence="3" id="KW-0238">DNA-binding</keyword>
<dbReference type="Pfam" id="PF03466">
    <property type="entry name" value="LysR_substrate"/>
    <property type="match status" value="1"/>
</dbReference>
<protein>
    <submittedName>
        <fullName evidence="6">LysR family transcriptional regulator</fullName>
    </submittedName>
</protein>
<evidence type="ECO:0000256" key="3">
    <source>
        <dbReference type="ARBA" id="ARBA00023125"/>
    </source>
</evidence>
<dbReference type="CDD" id="cd08422">
    <property type="entry name" value="PBP2_CrgA_like"/>
    <property type="match status" value="1"/>
</dbReference>
<dbReference type="SUPFAM" id="SSF53850">
    <property type="entry name" value="Periplasmic binding protein-like II"/>
    <property type="match status" value="1"/>
</dbReference>
<dbReference type="RefSeq" id="WP_127789468.1">
    <property type="nucleotide sequence ID" value="NZ_SACL01000009.1"/>
</dbReference>
<dbReference type="SUPFAM" id="SSF46785">
    <property type="entry name" value="Winged helix' DNA-binding domain"/>
    <property type="match status" value="1"/>
</dbReference>
<evidence type="ECO:0000256" key="1">
    <source>
        <dbReference type="ARBA" id="ARBA00009437"/>
    </source>
</evidence>
<dbReference type="Gene3D" id="3.40.190.290">
    <property type="match status" value="1"/>
</dbReference>
<comment type="caution">
    <text evidence="6">The sequence shown here is derived from an EMBL/GenBank/DDBJ whole genome shotgun (WGS) entry which is preliminary data.</text>
</comment>
<dbReference type="InterPro" id="IPR058163">
    <property type="entry name" value="LysR-type_TF_proteobact-type"/>
</dbReference>
<keyword evidence="7" id="KW-1185">Reference proteome</keyword>
<proteinExistence type="inferred from homology"/>
<dbReference type="PROSITE" id="PS50931">
    <property type="entry name" value="HTH_LYSR"/>
    <property type="match status" value="1"/>
</dbReference>
<dbReference type="PRINTS" id="PR00039">
    <property type="entry name" value="HTHLYSR"/>
</dbReference>
<comment type="similarity">
    <text evidence="1">Belongs to the LysR transcriptional regulatory family.</text>
</comment>
<accession>A0A437M201</accession>
<dbReference type="InterPro" id="IPR036388">
    <property type="entry name" value="WH-like_DNA-bd_sf"/>
</dbReference>
<dbReference type="InterPro" id="IPR000847">
    <property type="entry name" value="LysR_HTH_N"/>
</dbReference>
<dbReference type="Pfam" id="PF00126">
    <property type="entry name" value="HTH_1"/>
    <property type="match status" value="1"/>
</dbReference>
<reference evidence="6 7" key="1">
    <citation type="submission" date="2019-01" db="EMBL/GenBank/DDBJ databases">
        <authorList>
            <person name="Chen W.-M."/>
        </authorList>
    </citation>
    <scope>NUCLEOTIDE SEQUENCE [LARGE SCALE GENOMIC DNA]</scope>
    <source>
        <strain evidence="6 7">CCP-6</strain>
    </source>
</reference>
<dbReference type="InterPro" id="IPR036390">
    <property type="entry name" value="WH_DNA-bd_sf"/>
</dbReference>
<dbReference type="EMBL" id="SACL01000009">
    <property type="protein sequence ID" value="RVT91721.1"/>
    <property type="molecule type" value="Genomic_DNA"/>
</dbReference>
<keyword evidence="4" id="KW-0804">Transcription</keyword>
<evidence type="ECO:0000259" key="5">
    <source>
        <dbReference type="PROSITE" id="PS50931"/>
    </source>
</evidence>
<dbReference type="GO" id="GO:0003700">
    <property type="term" value="F:DNA-binding transcription factor activity"/>
    <property type="evidence" value="ECO:0007669"/>
    <property type="project" value="InterPro"/>
</dbReference>
<keyword evidence="2" id="KW-0805">Transcription regulation</keyword>
<organism evidence="6 7">
    <name type="scientific">Rhodovarius crocodyli</name>
    <dbReference type="NCBI Taxonomy" id="1979269"/>
    <lineage>
        <taxon>Bacteria</taxon>
        <taxon>Pseudomonadati</taxon>
        <taxon>Pseudomonadota</taxon>
        <taxon>Alphaproteobacteria</taxon>
        <taxon>Acetobacterales</taxon>
        <taxon>Roseomonadaceae</taxon>
        <taxon>Rhodovarius</taxon>
    </lineage>
</organism>
<feature type="domain" description="HTH lysR-type" evidence="5">
    <location>
        <begin position="1"/>
        <end position="59"/>
    </location>
</feature>
<dbReference type="AlphaFoldDB" id="A0A437M201"/>
<name>A0A437M201_9PROT</name>
<dbReference type="PANTHER" id="PTHR30537:SF3">
    <property type="entry name" value="TRANSCRIPTIONAL REGULATORY PROTEIN"/>
    <property type="match status" value="1"/>
</dbReference>
<dbReference type="Gene3D" id="1.10.10.10">
    <property type="entry name" value="Winged helix-like DNA-binding domain superfamily/Winged helix DNA-binding domain"/>
    <property type="match status" value="1"/>
</dbReference>
<dbReference type="OrthoDB" id="9812435at2"/>
<gene>
    <name evidence="6" type="ORF">EOD42_20570</name>
</gene>
<evidence type="ECO:0000256" key="4">
    <source>
        <dbReference type="ARBA" id="ARBA00023163"/>
    </source>
</evidence>
<evidence type="ECO:0000313" key="6">
    <source>
        <dbReference type="EMBL" id="RVT91721.1"/>
    </source>
</evidence>
<evidence type="ECO:0000256" key="2">
    <source>
        <dbReference type="ARBA" id="ARBA00023015"/>
    </source>
</evidence>
<dbReference type="InterPro" id="IPR005119">
    <property type="entry name" value="LysR_subst-bd"/>
</dbReference>